<protein>
    <submittedName>
        <fullName evidence="2">Uncharacterized protein</fullName>
    </submittedName>
</protein>
<dbReference type="Proteomes" id="UP000760494">
    <property type="component" value="Unassembled WGS sequence"/>
</dbReference>
<comment type="caution">
    <text evidence="2">The sequence shown here is derived from an EMBL/GenBank/DDBJ whole genome shotgun (WGS) entry which is preliminary data.</text>
</comment>
<feature type="non-terminal residue" evidence="2">
    <location>
        <position position="331"/>
    </location>
</feature>
<proteinExistence type="predicted"/>
<evidence type="ECO:0000313" key="2">
    <source>
        <dbReference type="EMBL" id="VTT63955.1"/>
    </source>
</evidence>
<evidence type="ECO:0000313" key="3">
    <source>
        <dbReference type="Proteomes" id="UP000760494"/>
    </source>
</evidence>
<feature type="compositionally biased region" description="Basic and acidic residues" evidence="1">
    <location>
        <begin position="210"/>
        <end position="225"/>
    </location>
</feature>
<organism evidence="2 3">
    <name type="scientific">Fusarium fujikuroi</name>
    <name type="common">Bakanae and foot rot disease fungus</name>
    <name type="synonym">Gibberella fujikuroi</name>
    <dbReference type="NCBI Taxonomy" id="5127"/>
    <lineage>
        <taxon>Eukaryota</taxon>
        <taxon>Fungi</taxon>
        <taxon>Dikarya</taxon>
        <taxon>Ascomycota</taxon>
        <taxon>Pezizomycotina</taxon>
        <taxon>Sordariomycetes</taxon>
        <taxon>Hypocreomycetidae</taxon>
        <taxon>Hypocreales</taxon>
        <taxon>Nectriaceae</taxon>
        <taxon>Fusarium</taxon>
        <taxon>Fusarium fujikuroi species complex</taxon>
    </lineage>
</organism>
<sequence>PEIFHVRLCELWGIVVTTGVAHGVTDLHFSSSTWRSINKFSCAYLTLLRNFFLARHFSPYPIPAVQYGIVTACYCTVPAVELTFLKPSPCQDTLSSELHHGFSHIDREISEEQGRQRVQSQNLNLRAGAGLNNSYRAQRRRLKAAKSDEVSTDGTIIRGQTVAEPHSCLISRRVEGVVAEVVKAQALFGENQSLGKDLGGHVKTSPVPDRQLDHRSKDSNRQQDRYRHRHRGCILHDEECLFGHPYPAVVSISSHLTGDSIDCCTTHHAAVHTSFAKKPRNCLLCFRRKNNELMGPLSRASPVVLPAETWVCLTMQRDGALRHGGRYARCG</sequence>
<name>A0A9Q9RIC3_FUSFU</name>
<gene>
    <name evidence="2" type="ORF">C2S_770</name>
</gene>
<evidence type="ECO:0000256" key="1">
    <source>
        <dbReference type="SAM" id="MobiDB-lite"/>
    </source>
</evidence>
<dbReference type="AlphaFoldDB" id="A0A9Q9RIC3"/>
<dbReference type="EMBL" id="CABFJX010000112">
    <property type="protein sequence ID" value="VTT63955.1"/>
    <property type="molecule type" value="Genomic_DNA"/>
</dbReference>
<reference evidence="2" key="1">
    <citation type="submission" date="2019-05" db="EMBL/GenBank/DDBJ databases">
        <authorList>
            <person name="Piombo E."/>
        </authorList>
    </citation>
    <scope>NUCLEOTIDE SEQUENCE</scope>
    <source>
        <strain evidence="2">C2S</strain>
    </source>
</reference>
<feature type="region of interest" description="Disordered" evidence="1">
    <location>
        <begin position="195"/>
        <end position="226"/>
    </location>
</feature>
<accession>A0A9Q9RIC3</accession>